<proteinExistence type="predicted"/>
<name>A0A6P0A7L3_RHILE</name>
<organism evidence="4 5">
    <name type="scientific">Rhizobium leguminosarum</name>
    <dbReference type="NCBI Taxonomy" id="384"/>
    <lineage>
        <taxon>Bacteria</taxon>
        <taxon>Pseudomonadati</taxon>
        <taxon>Pseudomonadota</taxon>
        <taxon>Alphaproteobacteria</taxon>
        <taxon>Hyphomicrobiales</taxon>
        <taxon>Rhizobiaceae</taxon>
        <taxon>Rhizobium/Agrobacterium group</taxon>
        <taxon>Rhizobium</taxon>
    </lineage>
</organism>
<dbReference type="PANTHER" id="PTHR46797:SF23">
    <property type="entry name" value="HTH-TYPE TRANSCRIPTIONAL REGULATOR SUTR"/>
    <property type="match status" value="1"/>
</dbReference>
<dbReference type="AlphaFoldDB" id="A0A6P0A7L3"/>
<protein>
    <submittedName>
        <fullName evidence="4">Helix-turn-helix domain-containing protein</fullName>
    </submittedName>
</protein>
<dbReference type="InterPro" id="IPR001387">
    <property type="entry name" value="Cro/C1-type_HTH"/>
</dbReference>
<evidence type="ECO:0000256" key="1">
    <source>
        <dbReference type="ARBA" id="ARBA00023015"/>
    </source>
</evidence>
<dbReference type="SUPFAM" id="SSF47413">
    <property type="entry name" value="lambda repressor-like DNA-binding domains"/>
    <property type="match status" value="1"/>
</dbReference>
<evidence type="ECO:0000256" key="2">
    <source>
        <dbReference type="ARBA" id="ARBA00023125"/>
    </source>
</evidence>
<dbReference type="SMART" id="SM00530">
    <property type="entry name" value="HTH_XRE"/>
    <property type="match status" value="1"/>
</dbReference>
<dbReference type="Gene3D" id="1.10.260.40">
    <property type="entry name" value="lambda repressor-like DNA-binding domains"/>
    <property type="match status" value="1"/>
</dbReference>
<dbReference type="GO" id="GO:0003700">
    <property type="term" value="F:DNA-binding transcription factor activity"/>
    <property type="evidence" value="ECO:0007669"/>
    <property type="project" value="TreeGrafter"/>
</dbReference>
<dbReference type="CDD" id="cd00093">
    <property type="entry name" value="HTH_XRE"/>
    <property type="match status" value="1"/>
</dbReference>
<dbReference type="EMBL" id="WXXP01000596">
    <property type="protein sequence ID" value="NEK55499.1"/>
    <property type="molecule type" value="Genomic_DNA"/>
</dbReference>
<keyword evidence="2" id="KW-0238">DNA-binding</keyword>
<evidence type="ECO:0000313" key="4">
    <source>
        <dbReference type="EMBL" id="NEK55499.1"/>
    </source>
</evidence>
<reference evidence="4 5" key="1">
    <citation type="submission" date="2020-01" db="EMBL/GenBank/DDBJ databases">
        <title>Rhizobium genotypes associated with high levels of biological nitrogen fixation by grain legumes in a temperate-maritime cropping system.</title>
        <authorList>
            <person name="Maluk M."/>
            <person name="Francesc Ferrando Molina F."/>
            <person name="Lopez Del Egido L."/>
            <person name="Lafos M."/>
            <person name="Langarica-Fuentes A."/>
            <person name="Gebre Yohannes G."/>
            <person name="Young M.W."/>
            <person name="Martin P."/>
            <person name="Gantlett R."/>
            <person name="Kenicer G."/>
            <person name="Hawes C."/>
            <person name="Begg G.S."/>
            <person name="Quilliam R.S."/>
            <person name="Squire G.R."/>
            <person name="Poole P.S."/>
            <person name="Young P.W."/>
            <person name="Iannetta P.M."/>
            <person name="James E.K."/>
        </authorList>
    </citation>
    <scope>NUCLEOTIDE SEQUENCE [LARGE SCALE GENOMIC DNA]</scope>
    <source>
        <strain evidence="4 5">JHI944</strain>
    </source>
</reference>
<dbReference type="InterPro" id="IPR050807">
    <property type="entry name" value="TransReg_Diox_bact_type"/>
</dbReference>
<evidence type="ECO:0000313" key="5">
    <source>
        <dbReference type="Proteomes" id="UP000471409"/>
    </source>
</evidence>
<sequence length="86" mass="9293">MDARQRVALNLRRLRVSKGISQDDLALAANIERSYAGHLERGGKNPTVITLEKLATALSCDVSELLAPLPDGISIKPLKSGRRSQA</sequence>
<dbReference type="PANTHER" id="PTHR46797">
    <property type="entry name" value="HTH-TYPE TRANSCRIPTIONAL REGULATOR"/>
    <property type="match status" value="1"/>
</dbReference>
<evidence type="ECO:0000256" key="3">
    <source>
        <dbReference type="ARBA" id="ARBA00023163"/>
    </source>
</evidence>
<dbReference type="Proteomes" id="UP000471409">
    <property type="component" value="Unassembled WGS sequence"/>
</dbReference>
<comment type="caution">
    <text evidence="4">The sequence shown here is derived from an EMBL/GenBank/DDBJ whole genome shotgun (WGS) entry which is preliminary data.</text>
</comment>
<accession>A0A6P0A7L3</accession>
<dbReference type="PROSITE" id="PS50943">
    <property type="entry name" value="HTH_CROC1"/>
    <property type="match status" value="1"/>
</dbReference>
<dbReference type="Pfam" id="PF01381">
    <property type="entry name" value="HTH_3"/>
    <property type="match status" value="1"/>
</dbReference>
<keyword evidence="3" id="KW-0804">Transcription</keyword>
<gene>
    <name evidence="4" type="ORF">GUK36_40425</name>
</gene>
<dbReference type="RefSeq" id="WP_130783859.1">
    <property type="nucleotide sequence ID" value="NZ_WXXP01000596.1"/>
</dbReference>
<dbReference type="GO" id="GO:0003677">
    <property type="term" value="F:DNA binding"/>
    <property type="evidence" value="ECO:0007669"/>
    <property type="project" value="UniProtKB-KW"/>
</dbReference>
<dbReference type="InterPro" id="IPR010982">
    <property type="entry name" value="Lambda_DNA-bd_dom_sf"/>
</dbReference>
<keyword evidence="1" id="KW-0805">Transcription regulation</keyword>
<dbReference type="GO" id="GO:0005829">
    <property type="term" value="C:cytosol"/>
    <property type="evidence" value="ECO:0007669"/>
    <property type="project" value="TreeGrafter"/>
</dbReference>